<dbReference type="STRING" id="1123357.SAMN02745244_02211"/>
<evidence type="ECO:0000313" key="3">
    <source>
        <dbReference type="EMBL" id="SHJ31059.1"/>
    </source>
</evidence>
<feature type="region of interest" description="Disordered" evidence="1">
    <location>
        <begin position="162"/>
        <end position="183"/>
    </location>
</feature>
<keyword evidence="4" id="KW-1185">Reference proteome</keyword>
<dbReference type="Proteomes" id="UP000184512">
    <property type="component" value="Unassembled WGS sequence"/>
</dbReference>
<dbReference type="AlphaFoldDB" id="A0A1M6I987"/>
<feature type="compositionally biased region" description="Low complexity" evidence="1">
    <location>
        <begin position="27"/>
        <end position="36"/>
    </location>
</feature>
<gene>
    <name evidence="3" type="ORF">SAMN02745244_02211</name>
</gene>
<feature type="compositionally biased region" description="Low complexity" evidence="1">
    <location>
        <begin position="162"/>
        <end position="182"/>
    </location>
</feature>
<keyword evidence="2" id="KW-0812">Transmembrane</keyword>
<name>A0A1M6I987_9ACTN</name>
<evidence type="ECO:0008006" key="5">
    <source>
        <dbReference type="Google" id="ProtNLM"/>
    </source>
</evidence>
<organism evidence="3 4">
    <name type="scientific">Tessaracoccus bendigoensis DSM 12906</name>
    <dbReference type="NCBI Taxonomy" id="1123357"/>
    <lineage>
        <taxon>Bacteria</taxon>
        <taxon>Bacillati</taxon>
        <taxon>Actinomycetota</taxon>
        <taxon>Actinomycetes</taxon>
        <taxon>Propionibacteriales</taxon>
        <taxon>Propionibacteriaceae</taxon>
        <taxon>Tessaracoccus</taxon>
    </lineage>
</organism>
<evidence type="ECO:0000256" key="2">
    <source>
        <dbReference type="SAM" id="Phobius"/>
    </source>
</evidence>
<evidence type="ECO:0000256" key="1">
    <source>
        <dbReference type="SAM" id="MobiDB-lite"/>
    </source>
</evidence>
<proteinExistence type="predicted"/>
<feature type="region of interest" description="Disordered" evidence="1">
    <location>
        <begin position="1"/>
        <end position="113"/>
    </location>
</feature>
<keyword evidence="2" id="KW-0472">Membrane</keyword>
<protein>
    <recommendedName>
        <fullName evidence="5">PknH-like extracellular domain-containing protein</fullName>
    </recommendedName>
</protein>
<keyword evidence="2" id="KW-1133">Transmembrane helix</keyword>
<accession>A0A1M6I987</accession>
<dbReference type="RefSeq" id="WP_073188192.1">
    <property type="nucleotide sequence ID" value="NZ_FQZG01000038.1"/>
</dbReference>
<dbReference type="OrthoDB" id="3722962at2"/>
<reference evidence="4" key="1">
    <citation type="submission" date="2016-11" db="EMBL/GenBank/DDBJ databases">
        <authorList>
            <person name="Varghese N."/>
            <person name="Submissions S."/>
        </authorList>
    </citation>
    <scope>NUCLEOTIDE SEQUENCE [LARGE SCALE GENOMIC DNA]</scope>
    <source>
        <strain evidence="4">DSM 12906</strain>
    </source>
</reference>
<evidence type="ECO:0000313" key="4">
    <source>
        <dbReference type="Proteomes" id="UP000184512"/>
    </source>
</evidence>
<dbReference type="EMBL" id="FQZG01000038">
    <property type="protein sequence ID" value="SHJ31059.1"/>
    <property type="molecule type" value="Genomic_DNA"/>
</dbReference>
<feature type="compositionally biased region" description="Basic and acidic residues" evidence="1">
    <location>
        <begin position="1"/>
        <end position="20"/>
    </location>
</feature>
<sequence>MSDGEETRPRRAQASDKPETDEIDDTAAASPGSPRRSSPDEPALDPEPDGGEPGSNPFARPGSDSARMPTPESPTRGGDPLEATPIPAPVLPSSAFQGPAPRRSALSSTSPVESDSASQQWQWVAAHRNRLVVWAAGGLAIALALALISFFIARSIRDAGPGAVSPSASATATPSPSASATPITDADLVEPADLAAISTVSSWSEVSTTDSVADHQSFATCLSTVSVDVNPVQSFQRSLATGGDDKLATLHQIDAYADEDAATSVMDARTTALSNCAAVLVQARIVGASNVTGFADRTFQIDLVADDETPDYRTLLLTQEGRTLQLLEVRRLDDAVPAEDVATALTRPQQAINEAAGADEQVDPVVTPGVVPAVEPYGWLIASDLPRVRAGAGLWSASEPQALTTFGTGCENMTLSSEAGPTQRQVARYQIAQDDETPALFGLDQAVFTFDDKETAATFVTKLGGNLANCKARVPGSDVSEADAVASVGVDGQKGSSRIFTITRQQSNDTRSAWQAIITVVGERVSYTLVSVEGGYQFKAAQLSTLAERVGVRLTQFE</sequence>
<feature type="transmembrane region" description="Helical" evidence="2">
    <location>
        <begin position="131"/>
        <end position="153"/>
    </location>
</feature>